<reference evidence="1" key="1">
    <citation type="journal article" date="2007" name="PLoS ONE">
        <title>The first genome sequence of an elite grapevine cultivar (Pinot noir Vitis vinifera L.): coping with a highly heterozygous genome.</title>
        <authorList>
            <person name="Velasco R."/>
            <person name="Zharkikh A."/>
            <person name="Troggio M."/>
            <person name="Cartwright D.A."/>
            <person name="Cestaro A."/>
            <person name="Pruss D."/>
            <person name="Pindo M."/>
            <person name="FitzGerald L.M."/>
            <person name="Vezzulli S."/>
            <person name="Reid J."/>
            <person name="Malacarne G."/>
            <person name="Iliev D."/>
            <person name="Coppola G."/>
            <person name="Wardell B."/>
            <person name="Micheletti D."/>
            <person name="Macalma T."/>
            <person name="Facci M."/>
            <person name="Mitchell J.T."/>
            <person name="Perazzolli M."/>
            <person name="Eldredge G."/>
            <person name="Gatto P."/>
            <person name="Oyzerski R."/>
            <person name="Moretto M."/>
            <person name="Gutin N."/>
            <person name="Stefanini M."/>
            <person name="Chen Y."/>
            <person name="Segala C."/>
            <person name="Davenport C."/>
            <person name="Dematte L."/>
            <person name="Mraz A."/>
            <person name="Battilana J."/>
            <person name="Stormo K."/>
            <person name="Costa F."/>
            <person name="Tao Q."/>
            <person name="Si-Ammour A."/>
            <person name="Harkins T."/>
            <person name="Lackey A."/>
            <person name="Perbost C."/>
            <person name="Taillon B."/>
            <person name="Stella A."/>
            <person name="Solovyev V."/>
            <person name="Fawcett J.A."/>
            <person name="Sterck L."/>
            <person name="Vandepoele K."/>
            <person name="Grando S.M."/>
            <person name="Toppo S."/>
            <person name="Moser C."/>
            <person name="Lanchbury J."/>
            <person name="Bogden R."/>
            <person name="Skolnick M."/>
            <person name="Sgaramella V."/>
            <person name="Bhatnagar S.K."/>
            <person name="Fontana P."/>
            <person name="Gutin A."/>
            <person name="Van de Peer Y."/>
            <person name="Salamini F."/>
            <person name="Viola R."/>
        </authorList>
    </citation>
    <scope>NUCLEOTIDE SEQUENCE</scope>
</reference>
<dbReference type="AlphaFoldDB" id="A5AVG9"/>
<dbReference type="EMBL" id="AM437050">
    <property type="protein sequence ID" value="CAN78366.1"/>
    <property type="molecule type" value="Genomic_DNA"/>
</dbReference>
<proteinExistence type="predicted"/>
<protein>
    <recommendedName>
        <fullName evidence="2">Reverse transcriptase zinc-binding domain-containing protein</fullName>
    </recommendedName>
</protein>
<gene>
    <name evidence="1" type="ORF">VITISV_028670</name>
</gene>
<evidence type="ECO:0000313" key="1">
    <source>
        <dbReference type="EMBL" id="CAN78366.1"/>
    </source>
</evidence>
<name>A5AVG9_VITVI</name>
<sequence length="211" mass="25026">MNARDQAEGIVVFRDKWALELLEIEEKEDFWAKLGAIRGLWRDLWCIGEDFNVQLGQWNAKERERALTVEEFEKKMRMIDEFKKWAELEDIFWRQKSRELWLKEWDKNTRFFHKMANAHRMRNFLEKLSVNGVCLEMENSIKKGVAGAFQLLLFETGKWRPSMERLTFNSLSLAYSATFEVHFSKYEVFSALSSLCGDKALGLDGFNLAFW</sequence>
<accession>A5AVG9</accession>
<organism evidence="1">
    <name type="scientific">Vitis vinifera</name>
    <name type="common">Grape</name>
    <dbReference type="NCBI Taxonomy" id="29760"/>
    <lineage>
        <taxon>Eukaryota</taxon>
        <taxon>Viridiplantae</taxon>
        <taxon>Streptophyta</taxon>
        <taxon>Embryophyta</taxon>
        <taxon>Tracheophyta</taxon>
        <taxon>Spermatophyta</taxon>
        <taxon>Magnoliopsida</taxon>
        <taxon>eudicotyledons</taxon>
        <taxon>Gunneridae</taxon>
        <taxon>Pentapetalae</taxon>
        <taxon>rosids</taxon>
        <taxon>Vitales</taxon>
        <taxon>Vitaceae</taxon>
        <taxon>Viteae</taxon>
        <taxon>Vitis</taxon>
    </lineage>
</organism>
<evidence type="ECO:0008006" key="2">
    <source>
        <dbReference type="Google" id="ProtNLM"/>
    </source>
</evidence>